<organism evidence="8 9">
    <name type="scientific">Huso huso</name>
    <name type="common">Beluga</name>
    <name type="synonym">Acipenser huso</name>
    <dbReference type="NCBI Taxonomy" id="61971"/>
    <lineage>
        <taxon>Eukaryota</taxon>
        <taxon>Metazoa</taxon>
        <taxon>Chordata</taxon>
        <taxon>Craniata</taxon>
        <taxon>Vertebrata</taxon>
        <taxon>Euteleostomi</taxon>
        <taxon>Actinopterygii</taxon>
        <taxon>Chondrostei</taxon>
        <taxon>Acipenseriformes</taxon>
        <taxon>Acipenseridae</taxon>
        <taxon>Huso</taxon>
    </lineage>
</organism>
<accession>A0ABR1A9N1</accession>
<keyword evidence="4" id="KW-0378">Hydrolase</keyword>
<dbReference type="Proteomes" id="UP001369086">
    <property type="component" value="Unassembled WGS sequence"/>
</dbReference>
<name>A0ABR1A9N1_HUSHU</name>
<dbReference type="EMBL" id="JAHFZB010000001">
    <property type="protein sequence ID" value="KAK6493823.1"/>
    <property type="molecule type" value="Genomic_DNA"/>
</dbReference>
<dbReference type="Gene3D" id="1.20.82.10">
    <property type="entry name" value="ADP Ribosyl Cyclase, Chain A, domain 1"/>
    <property type="match status" value="1"/>
</dbReference>
<evidence type="ECO:0000256" key="2">
    <source>
        <dbReference type="ARBA" id="ARBA00011982"/>
    </source>
</evidence>
<keyword evidence="9" id="KW-1185">Reference proteome</keyword>
<evidence type="ECO:0000256" key="7">
    <source>
        <dbReference type="SAM" id="SignalP"/>
    </source>
</evidence>
<dbReference type="Pfam" id="PF02267">
    <property type="entry name" value="Rib_hydrolayse"/>
    <property type="match status" value="1"/>
</dbReference>
<comment type="caution">
    <text evidence="8">The sequence shown here is derived from an EMBL/GenBank/DDBJ whole genome shotgun (WGS) entry which is preliminary data.</text>
</comment>
<sequence>MAKTVIGVVALLVLMIEGFQADTGTTKNLQEIVIGRCYNYIRTINPSIGRNDCNDIWLRFLDAFLGKDPCDVPVRDYDQLFSTVQQTIPCNKVLLWSKTRDIVQSYSAVTHRFMTLDDTFIGYLFNALTWCGEKSKRELDYNSCPDWSTCENQPVASFWKKASEYFAESACGDVTVMLNGSIYNAFSNTSMLRSVEVQHLDPRKVNQVDIMVINSLRGPIRESCNSGSIVELIQILKHQGFRWTCTDNDKSLIILQCVRDPNHPSCKICNNSMRC</sequence>
<keyword evidence="7" id="KW-0732">Signal</keyword>
<evidence type="ECO:0000256" key="4">
    <source>
        <dbReference type="ARBA" id="ARBA00022801"/>
    </source>
</evidence>
<dbReference type="CDD" id="cd04759">
    <property type="entry name" value="Rib_hydrolase"/>
    <property type="match status" value="1"/>
</dbReference>
<dbReference type="PANTHER" id="PTHR10912">
    <property type="entry name" value="ADP-RIBOSYL CYCLASE"/>
    <property type="match status" value="1"/>
</dbReference>
<protein>
    <recommendedName>
        <fullName evidence="2">ADP-ribosyl cyclase/cyclic ADP-ribose hydrolase</fullName>
        <ecNumber evidence="2">3.2.2.6</ecNumber>
    </recommendedName>
</protein>
<dbReference type="PANTHER" id="PTHR10912:SF8">
    <property type="entry name" value="ADP-RIBOSYL CYCLASE_CYCLIC ADP-RIBOSE HYDROLASE"/>
    <property type="match status" value="1"/>
</dbReference>
<keyword evidence="6" id="KW-1015">Disulfide bond</keyword>
<evidence type="ECO:0000313" key="8">
    <source>
        <dbReference type="EMBL" id="KAK6493823.1"/>
    </source>
</evidence>
<proteinExistence type="inferred from homology"/>
<evidence type="ECO:0000313" key="9">
    <source>
        <dbReference type="Proteomes" id="UP001369086"/>
    </source>
</evidence>
<feature type="signal peptide" evidence="7">
    <location>
        <begin position="1"/>
        <end position="21"/>
    </location>
</feature>
<comment type="similarity">
    <text evidence="1">Belongs to the ADP-ribosyl cyclase family.</text>
</comment>
<evidence type="ECO:0000256" key="5">
    <source>
        <dbReference type="ARBA" id="ARBA00023027"/>
    </source>
</evidence>
<dbReference type="Gene3D" id="3.40.50.720">
    <property type="entry name" value="NAD(P)-binding Rossmann-like Domain"/>
    <property type="match status" value="1"/>
</dbReference>
<evidence type="ECO:0000256" key="6">
    <source>
        <dbReference type="ARBA" id="ARBA00023157"/>
    </source>
</evidence>
<feature type="chain" id="PRO_5045915255" description="ADP-ribosyl cyclase/cyclic ADP-ribose hydrolase" evidence="7">
    <location>
        <begin position="22"/>
        <end position="275"/>
    </location>
</feature>
<keyword evidence="3" id="KW-0808">Transferase</keyword>
<gene>
    <name evidence="8" type="ORF">HHUSO_G212</name>
</gene>
<dbReference type="EC" id="3.2.2.6" evidence="2"/>
<reference evidence="8 9" key="1">
    <citation type="submission" date="2021-05" db="EMBL/GenBank/DDBJ databases">
        <authorList>
            <person name="Zahm M."/>
            <person name="Klopp C."/>
            <person name="Cabau C."/>
            <person name="Kuhl H."/>
            <person name="Suciu R."/>
            <person name="Ciorpac M."/>
            <person name="Holostenco D."/>
            <person name="Gessner J."/>
            <person name="Wuertz S."/>
            <person name="Hohne C."/>
            <person name="Stock M."/>
            <person name="Gislard M."/>
            <person name="Lluch J."/>
            <person name="Milhes M."/>
            <person name="Lampietro C."/>
            <person name="Lopez Roques C."/>
            <person name="Donnadieu C."/>
            <person name="Du K."/>
            <person name="Schartl M."/>
            <person name="Guiguen Y."/>
        </authorList>
    </citation>
    <scope>NUCLEOTIDE SEQUENCE [LARGE SCALE GENOMIC DNA]</scope>
    <source>
        <strain evidence="8">Hh-F2</strain>
        <tissue evidence="8">Blood</tissue>
    </source>
</reference>
<dbReference type="SUPFAM" id="SSF52309">
    <property type="entry name" value="N-(deoxy)ribosyltransferase-like"/>
    <property type="match status" value="1"/>
</dbReference>
<evidence type="ECO:0000256" key="1">
    <source>
        <dbReference type="ARBA" id="ARBA00005406"/>
    </source>
</evidence>
<dbReference type="InterPro" id="IPR003193">
    <property type="entry name" value="ADP-ribosyl_cyclase"/>
</dbReference>
<keyword evidence="5" id="KW-0520">NAD</keyword>
<evidence type="ECO:0000256" key="3">
    <source>
        <dbReference type="ARBA" id="ARBA00022679"/>
    </source>
</evidence>